<comment type="similarity">
    <text evidence="1">Belongs to the CdaR family.</text>
</comment>
<name>A0A6V8LM14_9ACTN</name>
<reference evidence="5 6" key="1">
    <citation type="submission" date="2020-03" db="EMBL/GenBank/DDBJ databases">
        <title>Whole genome shotgun sequence of Phytohabitans rumicis NBRC 108638.</title>
        <authorList>
            <person name="Komaki H."/>
            <person name="Tamura T."/>
        </authorList>
    </citation>
    <scope>NUCLEOTIDE SEQUENCE [LARGE SCALE GENOMIC DNA]</scope>
    <source>
        <strain evidence="5 6">NBRC 108638</strain>
    </source>
</reference>
<evidence type="ECO:0000259" key="4">
    <source>
        <dbReference type="Pfam" id="PF17853"/>
    </source>
</evidence>
<dbReference type="Pfam" id="PF17853">
    <property type="entry name" value="GGDEF_2"/>
    <property type="match status" value="1"/>
</dbReference>
<accession>A0A6V8LM14</accession>
<evidence type="ECO:0000256" key="2">
    <source>
        <dbReference type="SAM" id="MobiDB-lite"/>
    </source>
</evidence>
<dbReference type="PANTHER" id="PTHR33744">
    <property type="entry name" value="CARBOHYDRATE DIACID REGULATOR"/>
    <property type="match status" value="1"/>
</dbReference>
<dbReference type="AlphaFoldDB" id="A0A6V8LM14"/>
<feature type="domain" description="CdaR GGDEF-like" evidence="4">
    <location>
        <begin position="159"/>
        <end position="274"/>
    </location>
</feature>
<dbReference type="RefSeq" id="WP_218577956.1">
    <property type="nucleotide sequence ID" value="NZ_BLPG01000002.1"/>
</dbReference>
<dbReference type="Gene3D" id="1.10.10.2840">
    <property type="entry name" value="PucR C-terminal helix-turn-helix domain"/>
    <property type="match status" value="1"/>
</dbReference>
<comment type="caution">
    <text evidence="5">The sequence shown here is derived from an EMBL/GenBank/DDBJ whole genome shotgun (WGS) entry which is preliminary data.</text>
</comment>
<feature type="domain" description="PucR C-terminal helix-turn-helix" evidence="3">
    <location>
        <begin position="324"/>
        <end position="381"/>
    </location>
</feature>
<evidence type="ECO:0000313" key="5">
    <source>
        <dbReference type="EMBL" id="GFJ96580.1"/>
    </source>
</evidence>
<feature type="region of interest" description="Disordered" evidence="2">
    <location>
        <begin position="1"/>
        <end position="25"/>
    </location>
</feature>
<evidence type="ECO:0000313" key="6">
    <source>
        <dbReference type="Proteomes" id="UP000482960"/>
    </source>
</evidence>
<protein>
    <submittedName>
        <fullName evidence="5">Transcriptional regulator</fullName>
    </submittedName>
</protein>
<sequence>MRRRLPDAQPGPLDPAPKTTAAVPDSSALRTGLMGTRQADGKAVGHVLAQGVTNWTTAGTIPAKPEIGFKARVCVPIRWRGGLLGLLIVLDADGALTTSELAAMTASAQELAALMIAVHGPPVAAADRAREAAVDDLLAGEPEVRRAAIQALADGEPGPLGRHVRAVAAEVRDRGEPGPSHVTIALRHALSAQAATDLGHKALYRVRARGVALVLCTSSPATEHDVDRFAAQLIHRVEDVSDGRFTCVAGIGSAVAGLSAAWSSYRQARLACRAAGQLLPSPVVRWSELGTLGILLRLPPEELRIEMLPDELRRLLAVDRNRRLTATLRAYLDTGGSGPAASVALHIHRTTLYYRLDRIAELTGLDLSDGRTRLTLHMGLQLLDFIQIEETRRRNPVSEP</sequence>
<dbReference type="Pfam" id="PF13556">
    <property type="entry name" value="HTH_30"/>
    <property type="match status" value="1"/>
</dbReference>
<dbReference type="InterPro" id="IPR042070">
    <property type="entry name" value="PucR_C-HTH_sf"/>
</dbReference>
<evidence type="ECO:0000256" key="1">
    <source>
        <dbReference type="ARBA" id="ARBA00006754"/>
    </source>
</evidence>
<dbReference type="EMBL" id="BLPG01000002">
    <property type="protein sequence ID" value="GFJ96580.1"/>
    <property type="molecule type" value="Genomic_DNA"/>
</dbReference>
<dbReference type="InterPro" id="IPR051448">
    <property type="entry name" value="CdaR-like_regulators"/>
</dbReference>
<gene>
    <name evidence="5" type="ORF">Prum_102220</name>
</gene>
<evidence type="ECO:0000259" key="3">
    <source>
        <dbReference type="Pfam" id="PF13556"/>
    </source>
</evidence>
<dbReference type="Proteomes" id="UP000482960">
    <property type="component" value="Unassembled WGS sequence"/>
</dbReference>
<dbReference type="InterPro" id="IPR041522">
    <property type="entry name" value="CdaR_GGDEF"/>
</dbReference>
<proteinExistence type="inferred from homology"/>
<dbReference type="InterPro" id="IPR025736">
    <property type="entry name" value="PucR_C-HTH_dom"/>
</dbReference>
<keyword evidence="6" id="KW-1185">Reference proteome</keyword>
<dbReference type="PANTHER" id="PTHR33744:SF17">
    <property type="entry name" value="CONSERVED PROTEIN"/>
    <property type="match status" value="1"/>
</dbReference>
<reference evidence="5 6" key="2">
    <citation type="submission" date="2020-03" db="EMBL/GenBank/DDBJ databases">
        <authorList>
            <person name="Ichikawa N."/>
            <person name="Kimura A."/>
            <person name="Kitahashi Y."/>
            <person name="Uohara A."/>
        </authorList>
    </citation>
    <scope>NUCLEOTIDE SEQUENCE [LARGE SCALE GENOMIC DNA]</scope>
    <source>
        <strain evidence="5 6">NBRC 108638</strain>
    </source>
</reference>
<organism evidence="5 6">
    <name type="scientific">Phytohabitans rumicis</name>
    <dbReference type="NCBI Taxonomy" id="1076125"/>
    <lineage>
        <taxon>Bacteria</taxon>
        <taxon>Bacillati</taxon>
        <taxon>Actinomycetota</taxon>
        <taxon>Actinomycetes</taxon>
        <taxon>Micromonosporales</taxon>
        <taxon>Micromonosporaceae</taxon>
    </lineage>
</organism>